<sequence>MDRQNPFQRHQFFSSGYRKGSRQPSQPSPVRQPTNNPFHREPRAHHRLAYEREQTEVIQYSVAHHSYIELEPIERQRSNDAQFQAGSQRPTYSRQSTTLQASSESLYTVGQEYASERQDINAPMKVQKSSAARAPSSPAGSLYIPTDNEIFGAIYPPLSWVGPVIPRNPIPYPVPRMRDYQNFNDSFHKFIIKGSHPRLIERLNVVAAVDAKTRGYFPDTGLVGIESITHDFCAAEYILFYCDHLVEPIMFKGQGVFAGTFGIMGEDVRTGQWRVRCWIQPSDRISREIQLMAREKLVICDAVVEKTESRARGLDGHMRMQEHEQIWTLIQGWDREMRGKWAESFQAEGGGPRELIGEAYHEFKGQRWEG</sequence>
<proteinExistence type="predicted"/>
<dbReference type="AlphaFoldDB" id="A0A4Z1PBM1"/>
<dbReference type="EMBL" id="SNSC02000013">
    <property type="protein sequence ID" value="TID18981.1"/>
    <property type="molecule type" value="Genomic_DNA"/>
</dbReference>
<gene>
    <name evidence="2" type="ORF">E6O75_ATG06102</name>
</gene>
<evidence type="ECO:0000313" key="3">
    <source>
        <dbReference type="Proteomes" id="UP000298493"/>
    </source>
</evidence>
<feature type="compositionally biased region" description="Low complexity" evidence="1">
    <location>
        <begin position="22"/>
        <end position="33"/>
    </location>
</feature>
<comment type="caution">
    <text evidence="2">The sequence shown here is derived from an EMBL/GenBank/DDBJ whole genome shotgun (WGS) entry which is preliminary data.</text>
</comment>
<evidence type="ECO:0000313" key="2">
    <source>
        <dbReference type="EMBL" id="TID18981.1"/>
    </source>
</evidence>
<dbReference type="Proteomes" id="UP000298493">
    <property type="component" value="Unassembled WGS sequence"/>
</dbReference>
<feature type="region of interest" description="Disordered" evidence="1">
    <location>
        <begin position="1"/>
        <end position="40"/>
    </location>
</feature>
<feature type="compositionally biased region" description="Polar residues" evidence="1">
    <location>
        <begin position="79"/>
        <end position="99"/>
    </location>
</feature>
<evidence type="ECO:0000256" key="1">
    <source>
        <dbReference type="SAM" id="MobiDB-lite"/>
    </source>
</evidence>
<keyword evidence="3" id="KW-1185">Reference proteome</keyword>
<accession>A0A4Z1PBM1</accession>
<protein>
    <submittedName>
        <fullName evidence="2">Uncharacterized protein</fullName>
    </submittedName>
</protein>
<name>A0A4Z1PBM1_9PEZI</name>
<reference evidence="2 3" key="1">
    <citation type="submission" date="2019-04" db="EMBL/GenBank/DDBJ databases">
        <title>High contiguity whole genome sequence and gene annotation resource for two Venturia nashicola isolates.</title>
        <authorList>
            <person name="Prokchorchik M."/>
            <person name="Won K."/>
            <person name="Lee Y."/>
            <person name="Choi E.D."/>
            <person name="Segonzac C."/>
            <person name="Sohn K.H."/>
        </authorList>
    </citation>
    <scope>NUCLEOTIDE SEQUENCE [LARGE SCALE GENOMIC DNA]</scope>
    <source>
        <strain evidence="2 3">PRI2</strain>
    </source>
</reference>
<feature type="compositionally biased region" description="Polar residues" evidence="1">
    <location>
        <begin position="1"/>
        <end position="14"/>
    </location>
</feature>
<feature type="region of interest" description="Disordered" evidence="1">
    <location>
        <begin position="78"/>
        <end position="99"/>
    </location>
</feature>
<organism evidence="2 3">
    <name type="scientific">Venturia nashicola</name>
    <dbReference type="NCBI Taxonomy" id="86259"/>
    <lineage>
        <taxon>Eukaryota</taxon>
        <taxon>Fungi</taxon>
        <taxon>Dikarya</taxon>
        <taxon>Ascomycota</taxon>
        <taxon>Pezizomycotina</taxon>
        <taxon>Dothideomycetes</taxon>
        <taxon>Pleosporomycetidae</taxon>
        <taxon>Venturiales</taxon>
        <taxon>Venturiaceae</taxon>
        <taxon>Venturia</taxon>
    </lineage>
</organism>